<reference evidence="9 10" key="1">
    <citation type="journal article" date="2015" name="Genome Biol. Evol.">
        <title>Comparative Genomics of a Bacterivorous Green Alga Reveals Evolutionary Causalities and Consequences of Phago-Mixotrophic Mode of Nutrition.</title>
        <authorList>
            <person name="Burns J.A."/>
            <person name="Paasch A."/>
            <person name="Narechania A."/>
            <person name="Kim E."/>
        </authorList>
    </citation>
    <scope>NUCLEOTIDE SEQUENCE [LARGE SCALE GENOMIC DNA]</scope>
    <source>
        <strain evidence="9 10">PLY_AMNH</strain>
    </source>
</reference>
<keyword evidence="4" id="KW-0808">Transferase</keyword>
<dbReference type="Pfam" id="PF14216">
    <property type="entry name" value="DUF4326"/>
    <property type="match status" value="1"/>
</dbReference>
<dbReference type="EMBL" id="LGRX02033084">
    <property type="protein sequence ID" value="KAK3243122.1"/>
    <property type="molecule type" value="Genomic_DNA"/>
</dbReference>
<evidence type="ECO:0000256" key="6">
    <source>
        <dbReference type="ARBA" id="ARBA00047949"/>
    </source>
</evidence>
<keyword evidence="10" id="KW-1185">Reference proteome</keyword>
<evidence type="ECO:0000256" key="5">
    <source>
        <dbReference type="ARBA" id="ARBA00023027"/>
    </source>
</evidence>
<dbReference type="Proteomes" id="UP001190700">
    <property type="component" value="Unassembled WGS sequence"/>
</dbReference>
<comment type="function">
    <text evidence="1">Catalyzes the last step of tRNA splicing, the transfer of the splice junction 2'-phosphate from ligated tRNA to NAD to produce ADP-ribose 1''-2'' cyclic phosphate.</text>
</comment>
<keyword evidence="5" id="KW-0520">NAD</keyword>
<feature type="domain" description="DUF4326" evidence="8">
    <location>
        <begin position="336"/>
        <end position="438"/>
    </location>
</feature>
<accession>A0AAE0BUQ2</accession>
<evidence type="ECO:0000313" key="9">
    <source>
        <dbReference type="EMBL" id="KAK3243122.1"/>
    </source>
</evidence>
<feature type="coiled-coil region" evidence="7">
    <location>
        <begin position="394"/>
        <end position="421"/>
    </location>
</feature>
<dbReference type="Pfam" id="PF01885">
    <property type="entry name" value="PTS_2-RNA"/>
    <property type="match status" value="1"/>
</dbReference>
<dbReference type="InterPro" id="IPR042081">
    <property type="entry name" value="RNA_2'-PTrans_C"/>
</dbReference>
<dbReference type="Gene3D" id="1.10.10.970">
    <property type="entry name" value="RNA 2'-phosphotransferase, Tpt1/KptA family, N-terminal domain"/>
    <property type="match status" value="1"/>
</dbReference>
<name>A0AAE0BUQ2_9CHLO</name>
<organism evidence="9 10">
    <name type="scientific">Cymbomonas tetramitiformis</name>
    <dbReference type="NCBI Taxonomy" id="36881"/>
    <lineage>
        <taxon>Eukaryota</taxon>
        <taxon>Viridiplantae</taxon>
        <taxon>Chlorophyta</taxon>
        <taxon>Pyramimonadophyceae</taxon>
        <taxon>Pyramimonadales</taxon>
        <taxon>Pyramimonadaceae</taxon>
        <taxon>Cymbomonas</taxon>
    </lineage>
</organism>
<dbReference type="InterPro" id="IPR042080">
    <property type="entry name" value="RNA_2'-PTrans_N"/>
</dbReference>
<dbReference type="EC" id="2.7.1.160" evidence="3"/>
<dbReference type="GO" id="GO:0000215">
    <property type="term" value="F:tRNA 2'-phosphotransferase activity"/>
    <property type="evidence" value="ECO:0007669"/>
    <property type="project" value="UniProtKB-EC"/>
</dbReference>
<dbReference type="Gene3D" id="3.20.170.30">
    <property type="match status" value="1"/>
</dbReference>
<sequence>MKKTCAACSSPKPKEAFSKKQWSAQDRNRRCTECIEAKRSVNLGFVGDSDAQLVGRGGHVGGEAKGDGSSRKHNKRLSMALSRILRHRAVSMNIELRPDGFCRVDDLLVLREFSAFDVEDVKEVVKCNDKQRFTLKMDKSTGIAWIRANQGHTMRCVKDGLLLRSVADAREIPICVHGTYWESWLAIRKEGLCRMSRNHIHFMPGEPRSGAVISGMRSNCEVLVYIDTSKAMAAGIDFFRSANNVLLTPGTGPRGLVGPDFFEKVIDVATGKVVFTNSAAREDGTRRAVSEPYRKQSSNAETFARGAVPECGTVTVGNMRYGGKGGGSVEPSEFVQLRIDRQTPLGNPFPMGEGGHDEKFRDDVCNAYEELIEDPSLTALEHIAQKRGLRIDARFRNDRALNEMQEALRDLEERMSSGEDLRLMCWCHPKRCHGDGLVKLIRKRIGGMDQHRATLKHSTPSVAKVSTLGSGRGVCVWQTRQQRYSRVQHASFANMRL</sequence>
<evidence type="ECO:0000256" key="4">
    <source>
        <dbReference type="ARBA" id="ARBA00022679"/>
    </source>
</evidence>
<dbReference type="AlphaFoldDB" id="A0AAE0BUQ2"/>
<proteinExistence type="inferred from homology"/>
<protein>
    <recommendedName>
        <fullName evidence="3">2'-phosphotransferase</fullName>
        <ecNumber evidence="3">2.7.1.160</ecNumber>
    </recommendedName>
</protein>
<evidence type="ECO:0000256" key="2">
    <source>
        <dbReference type="ARBA" id="ARBA00009836"/>
    </source>
</evidence>
<dbReference type="InterPro" id="IPR002745">
    <property type="entry name" value="Ptrans_KptA/Tpt1"/>
</dbReference>
<comment type="catalytic activity">
    <reaction evidence="6">
        <text>2'-phospho-[ligated tRNA] + NAD(+) = mature tRNA + ADP-alpha-D-ribose 1'',2''-cyclic phosphate + nicotinamide</text>
        <dbReference type="Rhea" id="RHEA:23324"/>
        <dbReference type="Rhea" id="RHEA-COMP:11106"/>
        <dbReference type="Rhea" id="RHEA-COMP:11107"/>
        <dbReference type="ChEBI" id="CHEBI:17154"/>
        <dbReference type="ChEBI" id="CHEBI:57540"/>
        <dbReference type="ChEBI" id="CHEBI:76596"/>
        <dbReference type="ChEBI" id="CHEBI:82883"/>
        <dbReference type="ChEBI" id="CHEBI:85027"/>
        <dbReference type="EC" id="2.7.1.160"/>
    </reaction>
</comment>
<gene>
    <name evidence="9" type="ORF">CYMTET_47203</name>
</gene>
<evidence type="ECO:0000256" key="1">
    <source>
        <dbReference type="ARBA" id="ARBA00003343"/>
    </source>
</evidence>
<dbReference type="PANTHER" id="PTHR12684:SF2">
    <property type="entry name" value="TRNA 2'-PHOSPHOTRANSFERASE 1"/>
    <property type="match status" value="1"/>
</dbReference>
<dbReference type="SUPFAM" id="SSF56399">
    <property type="entry name" value="ADP-ribosylation"/>
    <property type="match status" value="1"/>
</dbReference>
<evidence type="ECO:0000259" key="8">
    <source>
        <dbReference type="Pfam" id="PF14216"/>
    </source>
</evidence>
<keyword evidence="7" id="KW-0175">Coiled coil</keyword>
<dbReference type="PANTHER" id="PTHR12684">
    <property type="entry name" value="PUTATIVE PHOSPHOTRANSFERASE"/>
    <property type="match status" value="1"/>
</dbReference>
<dbReference type="GO" id="GO:0006388">
    <property type="term" value="P:tRNA splicing, via endonucleolytic cleavage and ligation"/>
    <property type="evidence" value="ECO:0007669"/>
    <property type="project" value="TreeGrafter"/>
</dbReference>
<evidence type="ECO:0000256" key="3">
    <source>
        <dbReference type="ARBA" id="ARBA00012007"/>
    </source>
</evidence>
<dbReference type="InterPro" id="IPR025475">
    <property type="entry name" value="DUF4326"/>
</dbReference>
<comment type="caution">
    <text evidence="9">The sequence shown here is derived from an EMBL/GenBank/DDBJ whole genome shotgun (WGS) entry which is preliminary data.</text>
</comment>
<comment type="similarity">
    <text evidence="2">Belongs to the KptA/TPT1 family.</text>
</comment>
<evidence type="ECO:0000313" key="10">
    <source>
        <dbReference type="Proteomes" id="UP001190700"/>
    </source>
</evidence>
<evidence type="ECO:0000256" key="7">
    <source>
        <dbReference type="SAM" id="Coils"/>
    </source>
</evidence>